<reference evidence="1 2" key="1">
    <citation type="submission" date="2022-03" db="EMBL/GenBank/DDBJ databases">
        <title>Complete genome sequence of Enterococcus innesii DB-1.</title>
        <authorList>
            <person name="Fukuda D."/>
            <person name="Nolasco-Hipolito C."/>
        </authorList>
    </citation>
    <scope>NUCLEOTIDE SEQUENCE [LARGE SCALE GENOMIC DNA]</scope>
    <source>
        <strain evidence="1 2">DB-1</strain>
    </source>
</reference>
<dbReference type="GeneID" id="83458552"/>
<sequence length="117" mass="13234">MKRYDINEDWALSGVIEAGNFVFVGYCVGNIGQSIEQQIVGALDQLEERLKLVDLSLTDVVKMDVLFKDVFDIPIMEKILKEKFHRKFPVRKSIQTAFAHSGEVGILFQIDAIAFKG</sequence>
<gene>
    <name evidence="1" type="ORF">ENLAB_25440</name>
</gene>
<name>A0ABN6NRZ5_9ENTE</name>
<keyword evidence="2" id="KW-1185">Reference proteome</keyword>
<organism evidence="1 2">
    <name type="scientific">Enterococcus innesii</name>
    <dbReference type="NCBI Taxonomy" id="2839759"/>
    <lineage>
        <taxon>Bacteria</taxon>
        <taxon>Bacillati</taxon>
        <taxon>Bacillota</taxon>
        <taxon>Bacilli</taxon>
        <taxon>Lactobacillales</taxon>
        <taxon>Enterococcaceae</taxon>
        <taxon>Enterococcus</taxon>
    </lineage>
</organism>
<dbReference type="RefSeq" id="WP_077453995.1">
    <property type="nucleotide sequence ID" value="NZ_AP025635.1"/>
</dbReference>
<dbReference type="InterPro" id="IPR035959">
    <property type="entry name" value="RutC-like_sf"/>
</dbReference>
<accession>A0ABN6NRZ5</accession>
<evidence type="ECO:0000313" key="1">
    <source>
        <dbReference type="EMBL" id="BDG68980.1"/>
    </source>
</evidence>
<dbReference type="EMBL" id="AP025635">
    <property type="protein sequence ID" value="BDG68980.1"/>
    <property type="molecule type" value="Genomic_DNA"/>
</dbReference>
<dbReference type="InterPro" id="IPR006175">
    <property type="entry name" value="YjgF/YER057c/UK114"/>
</dbReference>
<dbReference type="SUPFAM" id="SSF55298">
    <property type="entry name" value="YjgF-like"/>
    <property type="match status" value="1"/>
</dbReference>
<dbReference type="Pfam" id="PF01042">
    <property type="entry name" value="Ribonuc_L-PSP"/>
    <property type="match status" value="1"/>
</dbReference>
<evidence type="ECO:0000313" key="2">
    <source>
        <dbReference type="Proteomes" id="UP000831692"/>
    </source>
</evidence>
<evidence type="ECO:0008006" key="3">
    <source>
        <dbReference type="Google" id="ProtNLM"/>
    </source>
</evidence>
<dbReference type="Proteomes" id="UP000831692">
    <property type="component" value="Chromosome"/>
</dbReference>
<protein>
    <recommendedName>
        <fullName evidence="3">RidA family protein</fullName>
    </recommendedName>
</protein>
<proteinExistence type="predicted"/>
<dbReference type="Gene3D" id="3.30.1330.40">
    <property type="entry name" value="RutC-like"/>
    <property type="match status" value="1"/>
</dbReference>